<comment type="caution">
    <text evidence="1">The sequence shown here is derived from an EMBL/GenBank/DDBJ whole genome shotgun (WGS) entry which is preliminary data.</text>
</comment>
<gene>
    <name evidence="1" type="ORF">LCGC14_1571430</name>
</gene>
<dbReference type="EMBL" id="LAZR01012260">
    <property type="protein sequence ID" value="KKM27769.1"/>
    <property type="molecule type" value="Genomic_DNA"/>
</dbReference>
<evidence type="ECO:0000313" key="1">
    <source>
        <dbReference type="EMBL" id="KKM27769.1"/>
    </source>
</evidence>
<dbReference type="AlphaFoldDB" id="A0A0F9J5T4"/>
<accession>A0A0F9J5T4</accession>
<organism evidence="1">
    <name type="scientific">marine sediment metagenome</name>
    <dbReference type="NCBI Taxonomy" id="412755"/>
    <lineage>
        <taxon>unclassified sequences</taxon>
        <taxon>metagenomes</taxon>
        <taxon>ecological metagenomes</taxon>
    </lineage>
</organism>
<reference evidence="1" key="1">
    <citation type="journal article" date="2015" name="Nature">
        <title>Complex archaea that bridge the gap between prokaryotes and eukaryotes.</title>
        <authorList>
            <person name="Spang A."/>
            <person name="Saw J.H."/>
            <person name="Jorgensen S.L."/>
            <person name="Zaremba-Niedzwiedzka K."/>
            <person name="Martijn J."/>
            <person name="Lind A.E."/>
            <person name="van Eijk R."/>
            <person name="Schleper C."/>
            <person name="Guy L."/>
            <person name="Ettema T.J."/>
        </authorList>
    </citation>
    <scope>NUCLEOTIDE SEQUENCE</scope>
</reference>
<protein>
    <submittedName>
        <fullName evidence="1">Uncharacterized protein</fullName>
    </submittedName>
</protein>
<proteinExistence type="predicted"/>
<name>A0A0F9J5T4_9ZZZZ</name>
<sequence length="57" mass="6815">MTNSMENAIWSKRQLRVIPVCRDVRATAGETISNVIFRTVWWPVCDLLHRRARREFK</sequence>